<keyword evidence="4 9" id="KW-0546">Nucleotide metabolism</keyword>
<keyword evidence="11" id="KW-1185">Reference proteome</keyword>
<evidence type="ECO:0000313" key="10">
    <source>
        <dbReference type="EMBL" id="RCN57166.1"/>
    </source>
</evidence>
<feature type="active site" description="Proton acceptor" evidence="9">
    <location>
        <position position="66"/>
    </location>
</feature>
<proteinExistence type="inferred from homology"/>
<dbReference type="PANTHER" id="PTHR43213">
    <property type="entry name" value="BIFUNCTIONAL DTTP/UTP PYROPHOSPHATASE/METHYLTRANSFERASE PROTEIN-RELATED"/>
    <property type="match status" value="1"/>
</dbReference>
<comment type="caution">
    <text evidence="10">The sequence shown here is derived from an EMBL/GenBank/DDBJ whole genome shotgun (WGS) entry which is preliminary data.</text>
</comment>
<name>A0A1C2G1A4_9GAMM</name>
<dbReference type="PANTHER" id="PTHR43213:SF10">
    <property type="entry name" value="7-METHYL-GTP PYROPHOSPHATASE"/>
    <property type="match status" value="1"/>
</dbReference>
<dbReference type="Proteomes" id="UP000253250">
    <property type="component" value="Unassembled WGS sequence"/>
</dbReference>
<dbReference type="GO" id="GO:0009117">
    <property type="term" value="P:nucleotide metabolic process"/>
    <property type="evidence" value="ECO:0007669"/>
    <property type="project" value="UniProtKB-KW"/>
</dbReference>
<accession>A0A1C2G1A4</accession>
<evidence type="ECO:0000256" key="6">
    <source>
        <dbReference type="ARBA" id="ARBA00053369"/>
    </source>
</evidence>
<dbReference type="AlphaFoldDB" id="A0A1C2G1A4"/>
<dbReference type="OrthoDB" id="9813694at2"/>
<dbReference type="HAMAP" id="MF_00528">
    <property type="entry name" value="Maf"/>
    <property type="match status" value="1"/>
</dbReference>
<dbReference type="EMBL" id="PSYR01000002">
    <property type="protein sequence ID" value="RCN57166.1"/>
    <property type="molecule type" value="Genomic_DNA"/>
</dbReference>
<keyword evidence="2 9" id="KW-0963">Cytoplasm</keyword>
<comment type="similarity">
    <text evidence="7 9">Belongs to the Maf family. YceF subfamily.</text>
</comment>
<dbReference type="InterPro" id="IPR003697">
    <property type="entry name" value="Maf-like"/>
</dbReference>
<reference evidence="10 11" key="1">
    <citation type="submission" date="2018-02" db="EMBL/GenBank/DDBJ databases">
        <title>Insights into the biology of acidophilic members of the Acidiferrobacteraceae family derived from comparative genomic analyses.</title>
        <authorList>
            <person name="Issotta F."/>
            <person name="Thyssen C."/>
            <person name="Mena C."/>
            <person name="Moya A."/>
            <person name="Bellenberg S."/>
            <person name="Sproer C."/>
            <person name="Covarrubias P.C."/>
            <person name="Sand W."/>
            <person name="Quatrini R."/>
            <person name="Vera M."/>
        </authorList>
    </citation>
    <scope>NUCLEOTIDE SEQUENCE [LARGE SCALE GENOMIC DNA]</scope>
    <source>
        <strain evidence="11">m-1</strain>
    </source>
</reference>
<dbReference type="CDD" id="cd00555">
    <property type="entry name" value="Maf"/>
    <property type="match status" value="1"/>
</dbReference>
<keyword evidence="3 9" id="KW-0378">Hydrolase</keyword>
<gene>
    <name evidence="10" type="ORF">C4900_09760</name>
</gene>
<comment type="caution">
    <text evidence="9">Lacks conserved residue(s) required for the propagation of feature annotation.</text>
</comment>
<evidence type="ECO:0000256" key="2">
    <source>
        <dbReference type="ARBA" id="ARBA00022490"/>
    </source>
</evidence>
<feature type="site" description="Important for substrate specificity" evidence="9">
    <location>
        <position position="151"/>
    </location>
</feature>
<comment type="cofactor">
    <cofactor evidence="9">
        <name>a divalent metal cation</name>
        <dbReference type="ChEBI" id="CHEBI:60240"/>
    </cofactor>
</comment>
<evidence type="ECO:0000256" key="7">
    <source>
        <dbReference type="ARBA" id="ARBA00060749"/>
    </source>
</evidence>
<evidence type="ECO:0000256" key="3">
    <source>
        <dbReference type="ARBA" id="ARBA00022801"/>
    </source>
</evidence>
<sequence length="189" mass="20590">MVLASGSRYRHELLTRLKIPFEVLVSDADEARHPGEGASALTERLAIAKAQAVSPLAPDALIIGSDQVAEYDGEIVGKPGGFEEAARQLRRISGKTARLYTGLALLNAQTGHVQSEVALFEVVFRTLDERRITRYLEKEQPYDCAGSAKSEGLGIALFERFIGDDPTTLIGLPLIRLVRMLEAEGCEIP</sequence>
<organism evidence="10 11">
    <name type="scientific">Acidiferrobacter thiooxydans</name>
    <dbReference type="NCBI Taxonomy" id="163359"/>
    <lineage>
        <taxon>Bacteria</taxon>
        <taxon>Pseudomonadati</taxon>
        <taxon>Pseudomonadota</taxon>
        <taxon>Gammaproteobacteria</taxon>
        <taxon>Acidiferrobacterales</taxon>
        <taxon>Acidiferrobacteraceae</taxon>
        <taxon>Acidiferrobacter</taxon>
    </lineage>
</organism>
<evidence type="ECO:0000256" key="9">
    <source>
        <dbReference type="HAMAP-Rule" id="MF_00528"/>
    </source>
</evidence>
<comment type="catalytic activity">
    <reaction evidence="5 9">
        <text>N(7)-methyl-GTP + H2O = N(7)-methyl-GMP + diphosphate + H(+)</text>
        <dbReference type="Rhea" id="RHEA:58744"/>
        <dbReference type="ChEBI" id="CHEBI:15377"/>
        <dbReference type="ChEBI" id="CHEBI:15378"/>
        <dbReference type="ChEBI" id="CHEBI:33019"/>
        <dbReference type="ChEBI" id="CHEBI:58285"/>
        <dbReference type="ChEBI" id="CHEBI:87133"/>
    </reaction>
</comment>
<evidence type="ECO:0000256" key="8">
    <source>
        <dbReference type="ARBA" id="ARBA00068163"/>
    </source>
</evidence>
<dbReference type="NCBIfam" id="TIGR00172">
    <property type="entry name" value="maf"/>
    <property type="match status" value="1"/>
</dbReference>
<feature type="site" description="Important for substrate specificity" evidence="9">
    <location>
        <position position="9"/>
    </location>
</feature>
<comment type="subcellular location">
    <subcellularLocation>
        <location evidence="1 9">Cytoplasm</location>
    </subcellularLocation>
</comment>
<evidence type="ECO:0000256" key="4">
    <source>
        <dbReference type="ARBA" id="ARBA00023080"/>
    </source>
</evidence>
<dbReference type="Pfam" id="PF02545">
    <property type="entry name" value="Maf"/>
    <property type="match status" value="1"/>
</dbReference>
<protein>
    <recommendedName>
        <fullName evidence="8 9">7-methyl-GTP pyrophosphatase</fullName>
        <shortName evidence="9">m(7)GTP pyrophosphatase</shortName>
        <ecNumber evidence="9">3.6.1.-</ecNumber>
    </recommendedName>
</protein>
<dbReference type="GO" id="GO:0005737">
    <property type="term" value="C:cytoplasm"/>
    <property type="evidence" value="ECO:0007669"/>
    <property type="project" value="UniProtKB-SubCell"/>
</dbReference>
<dbReference type="STRING" id="163359.A9R16_12190"/>
<dbReference type="EC" id="3.6.1.-" evidence="9"/>
<dbReference type="PIRSF" id="PIRSF006305">
    <property type="entry name" value="Maf"/>
    <property type="match status" value="1"/>
</dbReference>
<feature type="site" description="Important for substrate specificity" evidence="9">
    <location>
        <position position="67"/>
    </location>
</feature>
<dbReference type="SUPFAM" id="SSF52972">
    <property type="entry name" value="ITPase-like"/>
    <property type="match status" value="1"/>
</dbReference>
<evidence type="ECO:0000256" key="5">
    <source>
        <dbReference type="ARBA" id="ARBA00050213"/>
    </source>
</evidence>
<comment type="function">
    <text evidence="6 9">Nucleoside triphosphate pyrophosphatase that hydrolyzes 7-methyl-GTP (m(7)GTP). May have a dual role in cell division arrest and in preventing the incorporation of modified nucleotides into cellular nucleic acids.</text>
</comment>
<dbReference type="Gene3D" id="3.90.950.10">
    <property type="match status" value="1"/>
</dbReference>
<evidence type="ECO:0000313" key="11">
    <source>
        <dbReference type="Proteomes" id="UP000253250"/>
    </source>
</evidence>
<dbReference type="FunFam" id="3.90.950.10:FF:000005">
    <property type="entry name" value="7-methyl-GTP pyrophosphatase"/>
    <property type="match status" value="1"/>
</dbReference>
<dbReference type="InterPro" id="IPR029001">
    <property type="entry name" value="ITPase-like_fam"/>
</dbReference>
<dbReference type="GO" id="GO:0047429">
    <property type="term" value="F:nucleoside triphosphate diphosphatase activity"/>
    <property type="evidence" value="ECO:0007669"/>
    <property type="project" value="InterPro"/>
</dbReference>
<evidence type="ECO:0000256" key="1">
    <source>
        <dbReference type="ARBA" id="ARBA00004496"/>
    </source>
</evidence>